<evidence type="ECO:0000313" key="21">
    <source>
        <dbReference type="EMBL" id="KZF22550.1"/>
    </source>
</evidence>
<evidence type="ECO:0000259" key="19">
    <source>
        <dbReference type="PROSITE" id="PS51194"/>
    </source>
</evidence>
<dbReference type="GO" id="GO:0031509">
    <property type="term" value="P:subtelomeric heterochromatin formation"/>
    <property type="evidence" value="ECO:0007669"/>
    <property type="project" value="EnsemblFungi"/>
</dbReference>
<reference evidence="21 22" key="1">
    <citation type="journal article" date="2016" name="Fungal Biol.">
        <title>The genome of Xylona heveae provides a window into fungal endophytism.</title>
        <authorList>
            <person name="Gazis R."/>
            <person name="Kuo A."/>
            <person name="Riley R."/>
            <person name="LaButti K."/>
            <person name="Lipzen A."/>
            <person name="Lin J."/>
            <person name="Amirebrahimi M."/>
            <person name="Hesse C.N."/>
            <person name="Spatafora J.W."/>
            <person name="Henrissat B."/>
            <person name="Hainaut M."/>
            <person name="Grigoriev I.V."/>
            <person name="Hibbett D.S."/>
        </authorList>
    </citation>
    <scope>NUCLEOTIDE SEQUENCE [LARGE SCALE GENOMIC DNA]</scope>
    <source>
        <strain evidence="21 22">TC161</strain>
    </source>
</reference>
<dbReference type="OrthoDB" id="372624at2759"/>
<feature type="region of interest" description="Disordered" evidence="17">
    <location>
        <begin position="415"/>
        <end position="610"/>
    </location>
</feature>
<evidence type="ECO:0000256" key="6">
    <source>
        <dbReference type="ARBA" id="ARBA00022801"/>
    </source>
</evidence>
<dbReference type="EC" id="3.6.4.-" evidence="15"/>
<feature type="compositionally biased region" description="Basic and acidic residues" evidence="17">
    <location>
        <begin position="455"/>
        <end position="494"/>
    </location>
</feature>
<feature type="compositionally biased region" description="Pro residues" evidence="17">
    <location>
        <begin position="67"/>
        <end position="77"/>
    </location>
</feature>
<feature type="compositionally biased region" description="Basic and acidic residues" evidence="17">
    <location>
        <begin position="294"/>
        <end position="304"/>
    </location>
</feature>
<dbReference type="InterPro" id="IPR001650">
    <property type="entry name" value="Helicase_C-like"/>
</dbReference>
<keyword evidence="5 15" id="KW-0227">DNA damage</keyword>
<dbReference type="CDD" id="cd18002">
    <property type="entry name" value="DEXQc_INO80"/>
    <property type="match status" value="1"/>
</dbReference>
<dbReference type="FunCoup" id="A0A165GSR3">
    <property type="interactions" value="1050"/>
</dbReference>
<comment type="function">
    <text evidence="15">ATPase component of the INO80 complex which remodels chromatin by shifting nucleosomes and is involved in DNA repair.</text>
</comment>
<feature type="compositionally biased region" description="Basic and acidic residues" evidence="17">
    <location>
        <begin position="555"/>
        <end position="567"/>
    </location>
</feature>
<evidence type="ECO:0000256" key="7">
    <source>
        <dbReference type="ARBA" id="ARBA00022840"/>
    </source>
</evidence>
<dbReference type="Gene3D" id="3.40.50.10810">
    <property type="entry name" value="Tandem AAA-ATPase domain"/>
    <property type="match status" value="1"/>
</dbReference>
<feature type="compositionally biased region" description="Basic and acidic residues" evidence="17">
    <location>
        <begin position="583"/>
        <end position="601"/>
    </location>
</feature>
<feature type="region of interest" description="Disordered" evidence="17">
    <location>
        <begin position="1"/>
        <end position="400"/>
    </location>
</feature>
<comment type="similarity">
    <text evidence="2 15">Belongs to the SNF2/RAD54 helicase family.</text>
</comment>
<dbReference type="PROSITE" id="PS51192">
    <property type="entry name" value="HELICASE_ATP_BIND_1"/>
    <property type="match status" value="1"/>
</dbReference>
<dbReference type="SMART" id="SM00490">
    <property type="entry name" value="HELICc"/>
    <property type="match status" value="1"/>
</dbReference>
<keyword evidence="14" id="KW-0539">Nucleus</keyword>
<feature type="region of interest" description="Disordered" evidence="17">
    <location>
        <begin position="1638"/>
        <end position="1722"/>
    </location>
</feature>
<feature type="compositionally biased region" description="Basic and acidic residues" evidence="17">
    <location>
        <begin position="533"/>
        <end position="542"/>
    </location>
</feature>
<keyword evidence="7 15" id="KW-0067">ATP-binding</keyword>
<feature type="compositionally biased region" description="Polar residues" evidence="17">
    <location>
        <begin position="126"/>
        <end position="137"/>
    </location>
</feature>
<evidence type="ECO:0000256" key="13">
    <source>
        <dbReference type="ARBA" id="ARBA00023204"/>
    </source>
</evidence>
<dbReference type="InterPro" id="IPR049730">
    <property type="entry name" value="SNF2/RAD54-like_C"/>
</dbReference>
<feature type="compositionally biased region" description="Pro residues" evidence="17">
    <location>
        <begin position="251"/>
        <end position="266"/>
    </location>
</feature>
<evidence type="ECO:0000256" key="3">
    <source>
        <dbReference type="ARBA" id="ARBA00019805"/>
    </source>
</evidence>
<dbReference type="GO" id="GO:0006281">
    <property type="term" value="P:DNA repair"/>
    <property type="evidence" value="ECO:0007669"/>
    <property type="project" value="UniProtKB-UniRule"/>
</dbReference>
<dbReference type="InterPro" id="IPR027417">
    <property type="entry name" value="P-loop_NTPase"/>
</dbReference>
<dbReference type="PROSITE" id="PS51194">
    <property type="entry name" value="HELICASE_CTER"/>
    <property type="match status" value="1"/>
</dbReference>
<dbReference type="Pfam" id="PF13892">
    <property type="entry name" value="DBINO"/>
    <property type="match status" value="1"/>
</dbReference>
<feature type="domain" description="Helicase ATP-binding" evidence="18">
    <location>
        <begin position="878"/>
        <end position="1050"/>
    </location>
</feature>
<dbReference type="PANTHER" id="PTHR45685:SF2">
    <property type="entry name" value="CHROMATIN-REMODELING ATPASE INO80"/>
    <property type="match status" value="1"/>
</dbReference>
<keyword evidence="11" id="KW-0010">Activator</keyword>
<feature type="compositionally biased region" description="Polar residues" evidence="17">
    <location>
        <begin position="235"/>
        <end position="244"/>
    </location>
</feature>
<dbReference type="GO" id="GO:0042393">
    <property type="term" value="F:histone binding"/>
    <property type="evidence" value="ECO:0007669"/>
    <property type="project" value="TreeGrafter"/>
</dbReference>
<name>A0A165GSR3_XYLHT</name>
<feature type="domain" description="DBINO" evidence="20">
    <location>
        <begin position="622"/>
        <end position="747"/>
    </location>
</feature>
<dbReference type="GO" id="GO:0031011">
    <property type="term" value="C:Ino80 complex"/>
    <property type="evidence" value="ECO:0007669"/>
    <property type="project" value="UniProtKB-UniRule"/>
</dbReference>
<evidence type="ECO:0000256" key="8">
    <source>
        <dbReference type="ARBA" id="ARBA00023015"/>
    </source>
</evidence>
<keyword evidence="9 16" id="KW-0175">Coiled coil</keyword>
<feature type="compositionally biased region" description="Basic residues" evidence="17">
    <location>
        <begin position="543"/>
        <end position="554"/>
    </location>
</feature>
<evidence type="ECO:0000256" key="15">
    <source>
        <dbReference type="RuleBase" id="RU368001"/>
    </source>
</evidence>
<dbReference type="GO" id="GO:0006366">
    <property type="term" value="P:transcription by RNA polymerase II"/>
    <property type="evidence" value="ECO:0007669"/>
    <property type="project" value="EnsemblFungi"/>
</dbReference>
<evidence type="ECO:0000256" key="9">
    <source>
        <dbReference type="ARBA" id="ARBA00023054"/>
    </source>
</evidence>
<dbReference type="GO" id="GO:0005524">
    <property type="term" value="F:ATP binding"/>
    <property type="evidence" value="ECO:0007669"/>
    <property type="project" value="UniProtKB-UniRule"/>
</dbReference>
<organism evidence="21 22">
    <name type="scientific">Xylona heveae (strain CBS 132557 / TC161)</name>
    <dbReference type="NCBI Taxonomy" id="1328760"/>
    <lineage>
        <taxon>Eukaryota</taxon>
        <taxon>Fungi</taxon>
        <taxon>Dikarya</taxon>
        <taxon>Ascomycota</taxon>
        <taxon>Pezizomycotina</taxon>
        <taxon>Xylonomycetes</taxon>
        <taxon>Xylonales</taxon>
        <taxon>Xylonaceae</taxon>
        <taxon>Xylona</taxon>
    </lineage>
</organism>
<dbReference type="GO" id="GO:0016887">
    <property type="term" value="F:ATP hydrolysis activity"/>
    <property type="evidence" value="ECO:0007669"/>
    <property type="project" value="EnsemblFungi"/>
</dbReference>
<feature type="compositionally biased region" description="Basic residues" evidence="17">
    <location>
        <begin position="373"/>
        <end position="384"/>
    </location>
</feature>
<evidence type="ECO:0000256" key="14">
    <source>
        <dbReference type="ARBA" id="ARBA00023242"/>
    </source>
</evidence>
<comment type="subcellular location">
    <subcellularLocation>
        <location evidence="1 15">Nucleus</location>
    </subcellularLocation>
</comment>
<dbReference type="InterPro" id="IPR038718">
    <property type="entry name" value="SNF2-like_sf"/>
</dbReference>
<dbReference type="Gene3D" id="3.40.50.300">
    <property type="entry name" value="P-loop containing nucleotide triphosphate hydrolases"/>
    <property type="match status" value="1"/>
</dbReference>
<keyword evidence="8" id="KW-0805">Transcription regulation</keyword>
<dbReference type="Pfam" id="PF00271">
    <property type="entry name" value="Helicase_C"/>
    <property type="match status" value="1"/>
</dbReference>
<feature type="domain" description="Helicase C-terminal" evidence="19">
    <location>
        <begin position="1453"/>
        <end position="1613"/>
    </location>
</feature>
<dbReference type="InParanoid" id="A0A165GSR3"/>
<dbReference type="EMBL" id="KV407458">
    <property type="protein sequence ID" value="KZF22550.1"/>
    <property type="molecule type" value="Genomic_DNA"/>
</dbReference>
<keyword evidence="10 15" id="KW-0238">DNA-binding</keyword>
<dbReference type="Pfam" id="PF00176">
    <property type="entry name" value="SNF2-rel_dom"/>
    <property type="match status" value="1"/>
</dbReference>
<dbReference type="OMA" id="NLLGFHC"/>
<feature type="compositionally biased region" description="Basic and acidic residues" evidence="17">
    <location>
        <begin position="1710"/>
        <end position="1722"/>
    </location>
</feature>
<keyword evidence="12" id="KW-0804">Transcription</keyword>
<accession>A0A165GSR3</accession>
<dbReference type="InterPro" id="IPR000330">
    <property type="entry name" value="SNF2_N"/>
</dbReference>
<dbReference type="InterPro" id="IPR050520">
    <property type="entry name" value="INO80/SWR1_helicase"/>
</dbReference>
<dbReference type="GO" id="GO:0034080">
    <property type="term" value="P:CENP-A containing chromatin assembly"/>
    <property type="evidence" value="ECO:0007669"/>
    <property type="project" value="EnsemblFungi"/>
</dbReference>
<feature type="coiled-coil region" evidence="16">
    <location>
        <begin position="803"/>
        <end position="837"/>
    </location>
</feature>
<keyword evidence="22" id="KW-1185">Reference proteome</keyword>
<comment type="subunit">
    <text evidence="15">Component of the INO80 chromatin-remodeling complex.</text>
</comment>
<feature type="compositionally biased region" description="Basic and acidic residues" evidence="17">
    <location>
        <begin position="1638"/>
        <end position="1649"/>
    </location>
</feature>
<dbReference type="InterPro" id="IPR031047">
    <property type="entry name" value="DEXQc_INO80"/>
</dbReference>
<evidence type="ECO:0000256" key="10">
    <source>
        <dbReference type="ARBA" id="ARBA00023125"/>
    </source>
</evidence>
<evidence type="ECO:0000256" key="1">
    <source>
        <dbReference type="ARBA" id="ARBA00004123"/>
    </source>
</evidence>
<gene>
    <name evidence="21" type="ORF">L228DRAFT_267947</name>
</gene>
<feature type="coiled-coil region" evidence="16">
    <location>
        <begin position="704"/>
        <end position="733"/>
    </location>
</feature>
<dbReference type="InterPro" id="IPR020838">
    <property type="entry name" value="DBINO"/>
</dbReference>
<dbReference type="GO" id="GO:0000781">
    <property type="term" value="C:chromosome, telomeric region"/>
    <property type="evidence" value="ECO:0007669"/>
    <property type="project" value="GOC"/>
</dbReference>
<dbReference type="PANTHER" id="PTHR45685">
    <property type="entry name" value="HELICASE SRCAP-RELATED"/>
    <property type="match status" value="1"/>
</dbReference>
<dbReference type="PROSITE" id="PS51413">
    <property type="entry name" value="DBINO"/>
    <property type="match status" value="1"/>
</dbReference>
<dbReference type="InterPro" id="IPR014001">
    <property type="entry name" value="Helicase_ATP-bd"/>
</dbReference>
<evidence type="ECO:0000256" key="12">
    <source>
        <dbReference type="ARBA" id="ARBA00023163"/>
    </source>
</evidence>
<dbReference type="GO" id="GO:0045944">
    <property type="term" value="P:positive regulation of transcription by RNA polymerase II"/>
    <property type="evidence" value="ECO:0007669"/>
    <property type="project" value="EnsemblFungi"/>
</dbReference>
<keyword evidence="6 15" id="KW-0378">Hydrolase</keyword>
<protein>
    <recommendedName>
        <fullName evidence="3 15">Chromatin-remodeling ATPase INO80</fullName>
        <ecNumber evidence="15">3.6.4.-</ecNumber>
    </recommendedName>
</protein>
<dbReference type="GO" id="GO:0140658">
    <property type="term" value="F:ATP-dependent chromatin remodeler activity"/>
    <property type="evidence" value="ECO:0007669"/>
    <property type="project" value="InterPro"/>
</dbReference>
<dbReference type="RefSeq" id="XP_018188105.1">
    <property type="nucleotide sequence ID" value="XM_018335050.1"/>
</dbReference>
<keyword evidence="4" id="KW-0547">Nucleotide-binding</keyword>
<comment type="catalytic activity">
    <reaction evidence="15">
        <text>ATP + H2O = ADP + phosphate + H(+)</text>
        <dbReference type="Rhea" id="RHEA:13065"/>
        <dbReference type="ChEBI" id="CHEBI:15377"/>
        <dbReference type="ChEBI" id="CHEBI:15378"/>
        <dbReference type="ChEBI" id="CHEBI:30616"/>
        <dbReference type="ChEBI" id="CHEBI:43474"/>
        <dbReference type="ChEBI" id="CHEBI:456216"/>
    </reaction>
</comment>
<evidence type="ECO:0000256" key="5">
    <source>
        <dbReference type="ARBA" id="ARBA00022763"/>
    </source>
</evidence>
<dbReference type="CDD" id="cd18793">
    <property type="entry name" value="SF2_C_SNF"/>
    <property type="match status" value="1"/>
</dbReference>
<dbReference type="SMART" id="SM00487">
    <property type="entry name" value="DEXDc"/>
    <property type="match status" value="1"/>
</dbReference>
<feature type="compositionally biased region" description="Basic residues" evidence="17">
    <location>
        <begin position="1693"/>
        <end position="1709"/>
    </location>
</feature>
<dbReference type="FunFam" id="3.40.50.10810:FF:000006">
    <property type="entry name" value="Putative DNA helicase INO80"/>
    <property type="match status" value="1"/>
</dbReference>
<keyword evidence="13 15" id="KW-0234">DNA repair</keyword>
<dbReference type="SUPFAM" id="SSF52540">
    <property type="entry name" value="P-loop containing nucleoside triphosphate hydrolases"/>
    <property type="match status" value="2"/>
</dbReference>
<dbReference type="STRING" id="1328760.A0A165GSR3"/>
<comment type="domain">
    <text evidence="15">The DBINO region is involved in binding to DNA.</text>
</comment>
<evidence type="ECO:0000259" key="18">
    <source>
        <dbReference type="PROSITE" id="PS51192"/>
    </source>
</evidence>
<dbReference type="GO" id="GO:0003677">
    <property type="term" value="F:DNA binding"/>
    <property type="evidence" value="ECO:0007669"/>
    <property type="project" value="UniProtKB-UniRule"/>
</dbReference>
<evidence type="ECO:0000256" key="2">
    <source>
        <dbReference type="ARBA" id="ARBA00007025"/>
    </source>
</evidence>
<evidence type="ECO:0000256" key="17">
    <source>
        <dbReference type="SAM" id="MobiDB-lite"/>
    </source>
</evidence>
<evidence type="ECO:0000259" key="20">
    <source>
        <dbReference type="PROSITE" id="PS51413"/>
    </source>
</evidence>
<evidence type="ECO:0000313" key="22">
    <source>
        <dbReference type="Proteomes" id="UP000076632"/>
    </source>
</evidence>
<evidence type="ECO:0000256" key="16">
    <source>
        <dbReference type="SAM" id="Coils"/>
    </source>
</evidence>
<feature type="compositionally biased region" description="Polar residues" evidence="17">
    <location>
        <begin position="327"/>
        <end position="340"/>
    </location>
</feature>
<feature type="compositionally biased region" description="Polar residues" evidence="17">
    <location>
        <begin position="157"/>
        <end position="170"/>
    </location>
</feature>
<dbReference type="GO" id="GO:0032006">
    <property type="term" value="P:regulation of TOR signaling"/>
    <property type="evidence" value="ECO:0007669"/>
    <property type="project" value="EnsemblFungi"/>
</dbReference>
<feature type="compositionally biased region" description="Basic and acidic residues" evidence="17">
    <location>
        <begin position="1659"/>
        <end position="1678"/>
    </location>
</feature>
<dbReference type="GO" id="GO:0000722">
    <property type="term" value="P:telomere maintenance via recombination"/>
    <property type="evidence" value="ECO:0007669"/>
    <property type="project" value="EnsemblFungi"/>
</dbReference>
<dbReference type="GeneID" id="28900187"/>
<feature type="compositionally biased region" description="Basic and acidic residues" evidence="17">
    <location>
        <begin position="433"/>
        <end position="445"/>
    </location>
</feature>
<evidence type="ECO:0000256" key="11">
    <source>
        <dbReference type="ARBA" id="ARBA00023159"/>
    </source>
</evidence>
<dbReference type="Proteomes" id="UP000076632">
    <property type="component" value="Unassembled WGS sequence"/>
</dbReference>
<sequence length="1722" mass="194181">MYHNGNLHRLQQEDEDERLRRGKMTGPSHPHSPYAAHSPTRAHFPSYSPSGGSQARAASYNDRHNHPPTPAALPLPPSIRQSPGVASPTPATNGLASMNGYPPRNMPSSTSVYYDPTSDGGDRTWARSSYTKQSPAQSREPFNYPETPAEPAAYSASIPSSTTTPYAQSSPAPATTHAHPPPRLDPVARSPTRGVVESPVGFSDYNGTSTVKSVPPVEQPRAPEPKPSRPADPMSFSSILSNSNADATPSKPAPPPTAPPAPPAAPAPAVTVREPRRSSRSAAAAPPPPAADEPAPRIETRRESITSSAPITRGPKVKLNGHDESSRSAPASKQSHGRSSTSDKENDVATALAEIEAKEMSDIEAPEFEQQKKAYRKQSAKRMRQVADTECSRRKRRRTAVVHRYSDQLTYQAESGKTRYKASQEADALAEVQRQEIFDEKERKKDMQRKRRREKTVQLEYQKRNEAIEKAQRAADEAERQKYRKEAERAERKARQTKRILQGVEDVKEIREVTPLAPNLEGGTMGSFQMGDEAEKAAEQPPKKRGRGGARPRKSKEQKQAEKDAAEAAHAAMENNEPISIAPKEEVKRETLKNEPKETKDASPSPFVPYVSKGYNQIYDQIWRDIARKDIPRVWRIKDNSSSTRNNNLRKTAQLASKEARRWQLRTNKSMKDVQARAKRSMREMMSFWKRNEREERDLRRVAERQELENAKKAEADREAARQRRKLNFLISQTELYSHFIGRKIKTDEVERSTDTVGVEVSGQTVAPGKPDAHTVNLPPSVAKPGTKVTNFEDLDFDAEDESALQQAAMANAQNAVKEAQDRARAFNNQLEEEEEPDEDGEMNFQNPTSLVAMDVAQPKMLTAQLKEYQLKGLNWLVNLYEQGINGILADEMGLGKTVQSISVMGYLAEVHNIWGPFLVIAPASTLHNWQQEITKFVPDLKVLPYWGNAKDRKVLRKFWDRKHITYNKESSFHVLVTSYQLVVQDAQYFQKIRWQYMILDEAQAIKSSQSSRWKSLLGFHCRNRLLLTGTPIQNNMQELWALLHFIMPSLFDSHDEFSDWFSKDIESHAQSNTKLNEDQLKRLHMILKPFMLRRIKKHVQKELGDKIEEDVFCDLTYRQRAYYTNLRNRISIMDLIEKAAVGDEQDTATLMNLVMQFRKVCNHPDLFERAETTSPLSLAYFAETASFLREGQNVNVGYSTRNLIELPLPRLFYTHGGRLDLPGPENAAVGFRGKYLNELMNIFTPENIKQSSQESGAFSWLRFADVSAGEVYDASHQDIFARAARAYEKTRDLGRLNVVYDEEDQENAQFTPAHALFNIVGRNRRAPLAEVASEGYMRDLCNVSANLYKDSGLGRAEQCARPGASAPPIEVVCSSQGAELEKQRVMFNVPMRKTLFGPSEREEEALLEAKVNPAFFPARKMLPPPISEKTRFTDIQVPSMRRFVTDSGKLAKLDQLLVQLKEGGHRVLLYFQMTRMIDLMEEYLTYRNYKYLRLDGSTKLEDRRDTVADFQTRPEIFIFLLSTRAGGLGINLTSADTVIFYDSDWNPTIDSQAMDRAHRLGQTKQVTVYRLITRGTIEERIRKRALQKEEVQRVVISGGTGAGVDFNTRSRENRTKDIALWLADDDQAAEIERKEAELAAAEAREPAGRKRAPKKRKADITLDDMYHEGEGHFDDGSNKPSGAATPVEAPTRGRKPSLKPKGPSKKAKTTKERLRLADGGV</sequence>
<proteinExistence type="inferred from homology"/>
<dbReference type="FunFam" id="3.40.50.300:FF:001269">
    <property type="entry name" value="SNF2 family helicase/ATPase"/>
    <property type="match status" value="1"/>
</dbReference>
<evidence type="ECO:0000256" key="4">
    <source>
        <dbReference type="ARBA" id="ARBA00022741"/>
    </source>
</evidence>
<dbReference type="GO" id="GO:0000775">
    <property type="term" value="C:chromosome, centromeric region"/>
    <property type="evidence" value="ECO:0007669"/>
    <property type="project" value="EnsemblFungi"/>
</dbReference>